<dbReference type="EMBL" id="SMFR01000005">
    <property type="protein sequence ID" value="TCJ93540.1"/>
    <property type="molecule type" value="Genomic_DNA"/>
</dbReference>
<dbReference type="AlphaFoldDB" id="A0A4R1FHQ2"/>
<dbReference type="Gene3D" id="1.10.8.1060">
    <property type="entry name" value="Corynebacterium glutamicum thioredoxin-dependent arsenate reductase, N-terminal domain"/>
    <property type="match status" value="1"/>
</dbReference>
<sequence length="83" mass="9361">MIDGIGGYPLTMTTQENRQLDEVIERLIIRYPTIAPAELTDIVHNVYDAFGQVHIRDYVPLLVEHHVKEELGSPTGEIPPIPN</sequence>
<organism evidence="1 2">
    <name type="scientific">Nocardia alba</name>
    <dbReference type="NCBI Taxonomy" id="225051"/>
    <lineage>
        <taxon>Bacteria</taxon>
        <taxon>Bacillati</taxon>
        <taxon>Actinomycetota</taxon>
        <taxon>Actinomycetes</taxon>
        <taxon>Mycobacteriales</taxon>
        <taxon>Nocardiaceae</taxon>
        <taxon>Nocardia</taxon>
    </lineage>
</organism>
<proteinExistence type="predicted"/>
<comment type="caution">
    <text evidence="1">The sequence shown here is derived from an EMBL/GenBank/DDBJ whole genome shotgun (WGS) entry which is preliminary data.</text>
</comment>
<name>A0A4R1FHQ2_9NOCA</name>
<evidence type="ECO:0000313" key="1">
    <source>
        <dbReference type="EMBL" id="TCJ93540.1"/>
    </source>
</evidence>
<accession>A0A4R1FHQ2</accession>
<gene>
    <name evidence="1" type="ORF">DFR71_5388</name>
</gene>
<keyword evidence="2" id="KW-1185">Reference proteome</keyword>
<dbReference type="Proteomes" id="UP000294856">
    <property type="component" value="Unassembled WGS sequence"/>
</dbReference>
<dbReference type="STRING" id="1210063.GCA_001612665_05161"/>
<evidence type="ECO:0000313" key="2">
    <source>
        <dbReference type="Proteomes" id="UP000294856"/>
    </source>
</evidence>
<dbReference type="NCBIfam" id="NF046112">
    <property type="entry name" value="MSMEG_6209_Nter"/>
    <property type="match status" value="1"/>
</dbReference>
<protein>
    <submittedName>
        <fullName evidence="1">Uncharacterized protein</fullName>
    </submittedName>
</protein>
<reference evidence="1 2" key="1">
    <citation type="submission" date="2019-03" db="EMBL/GenBank/DDBJ databases">
        <title>Genomic Encyclopedia of Type Strains, Phase IV (KMG-IV): sequencing the most valuable type-strain genomes for metagenomic binning, comparative biology and taxonomic classification.</title>
        <authorList>
            <person name="Goeker M."/>
        </authorList>
    </citation>
    <scope>NUCLEOTIDE SEQUENCE [LARGE SCALE GENOMIC DNA]</scope>
    <source>
        <strain evidence="1 2">DSM 44684</strain>
    </source>
</reference>